<evidence type="ECO:0000259" key="3">
    <source>
        <dbReference type="PROSITE" id="PS51676"/>
    </source>
</evidence>
<accession>A0A6U7U082</accession>
<dbReference type="GO" id="GO:0003712">
    <property type="term" value="F:transcription coregulator activity"/>
    <property type="evidence" value="ECO:0007669"/>
    <property type="project" value="TreeGrafter"/>
</dbReference>
<dbReference type="Gene3D" id="1.10.10.440">
    <property type="entry name" value="FF domain"/>
    <property type="match status" value="1"/>
</dbReference>
<feature type="compositionally biased region" description="Basic and acidic residues" evidence="2">
    <location>
        <begin position="368"/>
        <end position="382"/>
    </location>
</feature>
<feature type="region of interest" description="Disordered" evidence="2">
    <location>
        <begin position="334"/>
        <end position="430"/>
    </location>
</feature>
<dbReference type="PANTHER" id="PTHR15377:SF3">
    <property type="entry name" value="WW DOMAIN-CONTAINING PROTEIN"/>
    <property type="match status" value="1"/>
</dbReference>
<feature type="compositionally biased region" description="Basic residues" evidence="2">
    <location>
        <begin position="229"/>
        <end position="239"/>
    </location>
</feature>
<dbReference type="InterPro" id="IPR036517">
    <property type="entry name" value="FF_domain_sf"/>
</dbReference>
<dbReference type="SUPFAM" id="SSF81698">
    <property type="entry name" value="FF domain"/>
    <property type="match status" value="1"/>
</dbReference>
<keyword evidence="1" id="KW-0677">Repeat</keyword>
<dbReference type="EMBL" id="HBGA01020001">
    <property type="protein sequence ID" value="CAD8996700.1"/>
    <property type="molecule type" value="Transcribed_RNA"/>
</dbReference>
<dbReference type="InterPro" id="IPR002713">
    <property type="entry name" value="FF_domain"/>
</dbReference>
<feature type="compositionally biased region" description="Low complexity" evidence="2">
    <location>
        <begin position="102"/>
        <end position="123"/>
    </location>
</feature>
<feature type="compositionally biased region" description="Basic residues" evidence="2">
    <location>
        <begin position="174"/>
        <end position="186"/>
    </location>
</feature>
<reference evidence="4" key="1">
    <citation type="submission" date="2021-01" db="EMBL/GenBank/DDBJ databases">
        <authorList>
            <person name="Corre E."/>
            <person name="Pelletier E."/>
            <person name="Niang G."/>
            <person name="Scheremetjew M."/>
            <person name="Finn R."/>
            <person name="Kale V."/>
            <person name="Holt S."/>
            <person name="Cochrane G."/>
            <person name="Meng A."/>
            <person name="Brown T."/>
            <person name="Cohen L."/>
        </authorList>
    </citation>
    <scope>NUCLEOTIDE SEQUENCE</scope>
    <source>
        <strain evidence="4">NIES-381</strain>
    </source>
</reference>
<gene>
    <name evidence="4" type="ORF">EGYM00392_LOCUS7761</name>
    <name evidence="5" type="ORF">EGYM00392_LOCUS7762</name>
</gene>
<dbReference type="SMART" id="SM00441">
    <property type="entry name" value="FF"/>
    <property type="match status" value="1"/>
</dbReference>
<dbReference type="PANTHER" id="PTHR15377">
    <property type="entry name" value="TRANSCRIPTION ELONGATION REGULATOR 1"/>
    <property type="match status" value="1"/>
</dbReference>
<dbReference type="EMBL" id="HBGA01020000">
    <property type="protein sequence ID" value="CAD8996699.1"/>
    <property type="molecule type" value="Transcribed_RNA"/>
</dbReference>
<dbReference type="AlphaFoldDB" id="A0A6U7U082"/>
<feature type="compositionally biased region" description="Polar residues" evidence="2">
    <location>
        <begin position="159"/>
        <end position="170"/>
    </location>
</feature>
<dbReference type="Pfam" id="PF01846">
    <property type="entry name" value="FF"/>
    <property type="match status" value="1"/>
</dbReference>
<feature type="compositionally biased region" description="Basic residues" evidence="2">
    <location>
        <begin position="273"/>
        <end position="282"/>
    </location>
</feature>
<evidence type="ECO:0000256" key="1">
    <source>
        <dbReference type="ARBA" id="ARBA00022737"/>
    </source>
</evidence>
<proteinExistence type="predicted"/>
<evidence type="ECO:0000313" key="4">
    <source>
        <dbReference type="EMBL" id="CAD8996699.1"/>
    </source>
</evidence>
<dbReference type="GO" id="GO:0070063">
    <property type="term" value="F:RNA polymerase binding"/>
    <property type="evidence" value="ECO:0007669"/>
    <property type="project" value="InterPro"/>
</dbReference>
<sequence length="506" mass="57384">MKDIGPMFGAPDAKAVHTFRELLRDKKVDPNSTWREELPKLVCDKRYDVLTVTERRKIFDHYVQELRDRQAAKAARKYASSGDESADDHGNGSTNGLDRSTSRSTSRSASRSTSRSSSRSSWHSSRRSVHSQANSESEMSSRSLSRGASAESSDRGPSIESSGQTSSTESPVRTKVRSTKKKKPVRRPQSPEGARKRISKAKRIPDPMKQKHRTKQLDQPKATKSADKRSKKSPRKMRRSSVQLDVKERPRKHETSSRHTTDVALDRSATSSRHSRHHRKRASSPLERVYTPLKVAELHSDDMEEGGPSGLSSWEPASMRRSLLPESIESIKAITADRQKRKRSPIEDLQTHQKRARIPDFVETPTDEPGRWVSGHDDRLLDVDEVGSPPRSELTSRQEPPTGRRLQLSRAPRGPMTARGDSYRGNAHDEGYRGVRYENSSVRVELRNEGDDFDAPRHRRHVMVDAEEGAIRPRRHLTLGHRAALKQRDPVVHRRFVVKRANEMDS</sequence>
<dbReference type="GO" id="GO:0005634">
    <property type="term" value="C:nucleus"/>
    <property type="evidence" value="ECO:0007669"/>
    <property type="project" value="TreeGrafter"/>
</dbReference>
<dbReference type="PROSITE" id="PS51676">
    <property type="entry name" value="FF"/>
    <property type="match status" value="1"/>
</dbReference>
<evidence type="ECO:0000256" key="2">
    <source>
        <dbReference type="SAM" id="MobiDB-lite"/>
    </source>
</evidence>
<protein>
    <recommendedName>
        <fullName evidence="3">FF domain-containing protein</fullName>
    </recommendedName>
</protein>
<dbReference type="InterPro" id="IPR045148">
    <property type="entry name" value="TCRG1-like"/>
</dbReference>
<organism evidence="4">
    <name type="scientific">Eutreptiella gymnastica</name>
    <dbReference type="NCBI Taxonomy" id="73025"/>
    <lineage>
        <taxon>Eukaryota</taxon>
        <taxon>Discoba</taxon>
        <taxon>Euglenozoa</taxon>
        <taxon>Euglenida</taxon>
        <taxon>Spirocuta</taxon>
        <taxon>Euglenophyceae</taxon>
        <taxon>Eutreptiales</taxon>
        <taxon>Eutreptiaceae</taxon>
        <taxon>Eutreptiella</taxon>
    </lineage>
</organism>
<feature type="region of interest" description="Disordered" evidence="2">
    <location>
        <begin position="69"/>
        <end position="291"/>
    </location>
</feature>
<name>A0A6U7U082_9EUGL</name>
<feature type="compositionally biased region" description="Basic and acidic residues" evidence="2">
    <location>
        <begin position="245"/>
        <end position="265"/>
    </location>
</feature>
<feature type="compositionally biased region" description="Low complexity" evidence="2">
    <location>
        <begin position="131"/>
        <end position="151"/>
    </location>
</feature>
<evidence type="ECO:0000313" key="5">
    <source>
        <dbReference type="EMBL" id="CAD8996700.1"/>
    </source>
</evidence>
<feature type="domain" description="FF" evidence="3">
    <location>
        <begin position="12"/>
        <end position="65"/>
    </location>
</feature>